<reference evidence="1 2" key="1">
    <citation type="journal article" date="2012" name="New Phytol.">
        <title>Insight into trade-off between wood decay and parasitism from the genome of a fungal forest pathogen.</title>
        <authorList>
            <person name="Olson A."/>
            <person name="Aerts A."/>
            <person name="Asiegbu F."/>
            <person name="Belbahri L."/>
            <person name="Bouzid O."/>
            <person name="Broberg A."/>
            <person name="Canback B."/>
            <person name="Coutinho P.M."/>
            <person name="Cullen D."/>
            <person name="Dalman K."/>
            <person name="Deflorio G."/>
            <person name="van Diepen L.T."/>
            <person name="Dunand C."/>
            <person name="Duplessis S."/>
            <person name="Durling M."/>
            <person name="Gonthier P."/>
            <person name="Grimwood J."/>
            <person name="Fossdal C.G."/>
            <person name="Hansson D."/>
            <person name="Henrissat B."/>
            <person name="Hietala A."/>
            <person name="Himmelstrand K."/>
            <person name="Hoffmeister D."/>
            <person name="Hogberg N."/>
            <person name="James T.Y."/>
            <person name="Karlsson M."/>
            <person name="Kohler A."/>
            <person name="Kues U."/>
            <person name="Lee Y.H."/>
            <person name="Lin Y.C."/>
            <person name="Lind M."/>
            <person name="Lindquist E."/>
            <person name="Lombard V."/>
            <person name="Lucas S."/>
            <person name="Lunden K."/>
            <person name="Morin E."/>
            <person name="Murat C."/>
            <person name="Park J."/>
            <person name="Raffaello T."/>
            <person name="Rouze P."/>
            <person name="Salamov A."/>
            <person name="Schmutz J."/>
            <person name="Solheim H."/>
            <person name="Stahlberg J."/>
            <person name="Velez H."/>
            <person name="de Vries R.P."/>
            <person name="Wiebenga A."/>
            <person name="Woodward S."/>
            <person name="Yakovlev I."/>
            <person name="Garbelotto M."/>
            <person name="Martin F."/>
            <person name="Grigoriev I.V."/>
            <person name="Stenlid J."/>
        </authorList>
    </citation>
    <scope>NUCLEOTIDE SEQUENCE [LARGE SCALE GENOMIC DNA]</scope>
    <source>
        <strain evidence="1 2">TC 32-1</strain>
    </source>
</reference>
<dbReference type="AlphaFoldDB" id="W4JUH6"/>
<evidence type="ECO:0000313" key="1">
    <source>
        <dbReference type="EMBL" id="ETW76536.1"/>
    </source>
</evidence>
<dbReference type="InParanoid" id="W4JUH6"/>
<dbReference type="Proteomes" id="UP000030671">
    <property type="component" value="Unassembled WGS sequence"/>
</dbReference>
<dbReference type="EMBL" id="KI925464">
    <property type="protein sequence ID" value="ETW76536.1"/>
    <property type="molecule type" value="Genomic_DNA"/>
</dbReference>
<dbReference type="InterPro" id="IPR018626">
    <property type="entry name" value="LCHN/Anr2"/>
</dbReference>
<dbReference type="OrthoDB" id="2152680at2759"/>
<protein>
    <recommendedName>
        <fullName evidence="3">Protein LCHN</fullName>
    </recommendedName>
</protein>
<name>W4JUH6_HETIT</name>
<proteinExistence type="predicted"/>
<dbReference type="Pfam" id="PF09804">
    <property type="entry name" value="DENND11"/>
    <property type="match status" value="1"/>
</dbReference>
<dbReference type="RefSeq" id="XP_009551427.1">
    <property type="nucleotide sequence ID" value="XM_009553132.1"/>
</dbReference>
<dbReference type="KEGG" id="hir:HETIRDRAFT_421978"/>
<dbReference type="GO" id="GO:0005811">
    <property type="term" value="C:lipid droplet"/>
    <property type="evidence" value="ECO:0007669"/>
    <property type="project" value="TreeGrafter"/>
</dbReference>
<evidence type="ECO:0000313" key="2">
    <source>
        <dbReference type="Proteomes" id="UP000030671"/>
    </source>
</evidence>
<dbReference type="GeneID" id="20673766"/>
<dbReference type="PANTHER" id="PTHR28153">
    <property type="entry name" value="PROTEIN, PUTATIVE-RELATED"/>
    <property type="match status" value="1"/>
</dbReference>
<keyword evidence="2" id="KW-1185">Reference proteome</keyword>
<organism evidence="1 2">
    <name type="scientific">Heterobasidion irregulare (strain TC 32-1)</name>
    <dbReference type="NCBI Taxonomy" id="747525"/>
    <lineage>
        <taxon>Eukaryota</taxon>
        <taxon>Fungi</taxon>
        <taxon>Dikarya</taxon>
        <taxon>Basidiomycota</taxon>
        <taxon>Agaricomycotina</taxon>
        <taxon>Agaricomycetes</taxon>
        <taxon>Russulales</taxon>
        <taxon>Bondarzewiaceae</taxon>
        <taxon>Heterobasidion</taxon>
        <taxon>Heterobasidion annosum species complex</taxon>
    </lineage>
</organism>
<sequence length="604" mass="66126">MSLSRTTTSTPQDIVAIFHASFHPTQGNIVDWSLKADDGKCRDVDLTHIEFSALPSGLHLVEQDVVYFNRDNREGVCVFRRRKTTEDGQRGFRLSSLGILLARSAKPRPWRHLRALKELVQAIHSDAEGRDDLGPVDADWEPARRFFEERKAREMREAAGTWTGWSHELDGPDADLSSSSPTLHLPHLLRILGPSCLTLYKHVLGRRRILIYTLPPVEAACILCQVAADICYEDQVELEPTDTASSSTDPLKTRLKGKHKKSVNVLGMVTLHDLDKMKQGSMGGQGWIACTTDAIFLEKPQYYDLIIDLTTSTPVKATRPAMYTSRQQVSPGSRSPSYKLSSVRFTWSDVKLWTELDRLLQLDAEEAGHHTMHQCGAAAAAAAAQGGAAWTDAWRLYEEVCIVCAGLWIGSWRGNSIASYSSRDGDWGAAQLEGDDDLTVGGSYMRSLGNGIEGRPVQMPGALPVTSRAMRRSSGMSVGKAAGLRRGDGAAFPVIVDAPGTPPKEVQDARRDRQVLTTLALLQTFHAQTGFLFSRLATFMSGPGSGAGSIALTPRDVLSFELGPLSSLDAKFLEWLGDEYGGGVQVVIRKGWRDLFGLVFGFGG</sequence>
<dbReference type="STRING" id="747525.W4JUH6"/>
<dbReference type="PANTHER" id="PTHR28153:SF1">
    <property type="entry name" value="DUF4484 DOMAIN-CONTAINING PROTEIN"/>
    <property type="match status" value="1"/>
</dbReference>
<dbReference type="InterPro" id="IPR053056">
    <property type="entry name" value="Lipid_Metab_Assoc_Protein"/>
</dbReference>
<dbReference type="HOGENOM" id="CLU_442816_0_0_1"/>
<evidence type="ECO:0008006" key="3">
    <source>
        <dbReference type="Google" id="ProtNLM"/>
    </source>
</evidence>
<accession>W4JUH6</accession>
<gene>
    <name evidence="1" type="ORF">HETIRDRAFT_421978</name>
</gene>
<dbReference type="eggNOG" id="KOG4704">
    <property type="taxonomic scope" value="Eukaryota"/>
</dbReference>